<reference evidence="11" key="1">
    <citation type="journal article" date="2013" name="Science">
        <title>Gene transfer from bacteria and archaea facilitated evolution of an extremophilic eukaryote.</title>
        <authorList>
            <person name="Schonknecht G."/>
            <person name="Chen W.H."/>
            <person name="Ternes C.M."/>
            <person name="Barbier G.G."/>
            <person name="Shrestha R.P."/>
            <person name="Stanke M."/>
            <person name="Brautigam A."/>
            <person name="Baker B.J."/>
            <person name="Banfield J.F."/>
            <person name="Garavito R.M."/>
            <person name="Carr K."/>
            <person name="Wilkerson C."/>
            <person name="Rensing S.A."/>
            <person name="Gagneul D."/>
            <person name="Dickenson N.E."/>
            <person name="Oesterhelt C."/>
            <person name="Lercher M.J."/>
            <person name="Weber A.P."/>
        </authorList>
    </citation>
    <scope>NUCLEOTIDE SEQUENCE [LARGE SCALE GENOMIC DNA]</scope>
    <source>
        <strain evidence="11">074W</strain>
    </source>
</reference>
<evidence type="ECO:0000256" key="7">
    <source>
        <dbReference type="ARBA" id="ARBA00023034"/>
    </source>
</evidence>
<dbReference type="GO" id="GO:0072657">
    <property type="term" value="P:protein localization to membrane"/>
    <property type="evidence" value="ECO:0007669"/>
    <property type="project" value="TreeGrafter"/>
</dbReference>
<dbReference type="Pfam" id="PF02990">
    <property type="entry name" value="EMP70"/>
    <property type="match status" value="1"/>
</dbReference>
<evidence type="ECO:0000256" key="3">
    <source>
        <dbReference type="ARBA" id="ARBA00005227"/>
    </source>
</evidence>
<name>M2Y3P3_GALSU</name>
<feature type="transmembrane region" description="Helical" evidence="9">
    <location>
        <begin position="266"/>
        <end position="288"/>
    </location>
</feature>
<keyword evidence="4 9" id="KW-0812">Transmembrane</keyword>
<evidence type="ECO:0000313" key="11">
    <source>
        <dbReference type="Proteomes" id="UP000030680"/>
    </source>
</evidence>
<keyword evidence="11" id="KW-1185">Reference proteome</keyword>
<comment type="subcellular location">
    <subcellularLocation>
        <location evidence="2">Golgi apparatus</location>
    </subcellularLocation>
    <subcellularLocation>
        <location evidence="1">Membrane</location>
        <topology evidence="1">Multi-pass membrane protein</topology>
    </subcellularLocation>
</comment>
<dbReference type="GO" id="GO:0005794">
    <property type="term" value="C:Golgi apparatus"/>
    <property type="evidence" value="ECO:0007669"/>
    <property type="project" value="UniProtKB-SubCell"/>
</dbReference>
<organism evidence="10 11">
    <name type="scientific">Galdieria sulphuraria</name>
    <name type="common">Red alga</name>
    <dbReference type="NCBI Taxonomy" id="130081"/>
    <lineage>
        <taxon>Eukaryota</taxon>
        <taxon>Rhodophyta</taxon>
        <taxon>Bangiophyceae</taxon>
        <taxon>Galdieriales</taxon>
        <taxon>Galdieriaceae</taxon>
        <taxon>Galdieria</taxon>
    </lineage>
</organism>
<feature type="transmembrane region" description="Helical" evidence="9">
    <location>
        <begin position="326"/>
        <end position="353"/>
    </location>
</feature>
<feature type="transmembrane region" description="Helical" evidence="9">
    <location>
        <begin position="435"/>
        <end position="456"/>
    </location>
</feature>
<keyword evidence="8 9" id="KW-0472">Membrane</keyword>
<dbReference type="RefSeq" id="XP_005707113.1">
    <property type="nucleotide sequence ID" value="XM_005707056.1"/>
</dbReference>
<dbReference type="EMBL" id="KB454498">
    <property type="protein sequence ID" value="EME30593.1"/>
    <property type="molecule type" value="Genomic_DNA"/>
</dbReference>
<dbReference type="GO" id="GO:0016020">
    <property type="term" value="C:membrane"/>
    <property type="evidence" value="ECO:0007669"/>
    <property type="project" value="UniProtKB-SubCell"/>
</dbReference>
<dbReference type="InterPro" id="IPR004240">
    <property type="entry name" value="EMP70"/>
</dbReference>
<dbReference type="eggNOG" id="KOG1278">
    <property type="taxonomic scope" value="Eukaryota"/>
</dbReference>
<dbReference type="Proteomes" id="UP000030680">
    <property type="component" value="Unassembled WGS sequence"/>
</dbReference>
<keyword evidence="5" id="KW-0732">Signal</keyword>
<evidence type="ECO:0000256" key="8">
    <source>
        <dbReference type="ARBA" id="ARBA00023136"/>
    </source>
</evidence>
<accession>M2Y3P3</accession>
<evidence type="ECO:0000256" key="5">
    <source>
        <dbReference type="ARBA" id="ARBA00022729"/>
    </source>
</evidence>
<dbReference type="AlphaFoldDB" id="M2Y3P3"/>
<sequence>MWISYDRRNFCKSQLFQVALLLYFVATSAFYIPGIYPNDYPQGAELDIRANKLTSSRSNVPYDFYFLPFCSPPEEKEKTLNVGQILLGEHSKSTPFKAFMLVPESCKVACTRTLDSKDVAKLKNLIRRDYRARLNLDNMPLVVKKQTQIEGGDEYYQLGYPVGYSLNDQFYVYNHLHFKVLYHRPDAAGPENLYRIVGFEVQPSSLARSGDPEDPSFCSAEGLEEVSVGKTVYFTYNVEFEESPVRWATRWDPLLKAAEEQEEIQWFSIINSLLTTLFLTALVGMIMLRTVRKDLLRYSQPEDEEEIQEETGWKLIHGDVFRSPPYLSLFCVAIGTGAHVLSIACITLLFALIGFLSPANRGGLLSAMVSLWILTSVIAGYVSSSLYKSFGGLFWKRVALGTAILFPGLIFLIFFCLNFLMWLSQSNDTVPFSTLVLILFLWFGISLPLVFLGSYFGRRRPSYEFPVRVNQIPRKIPRQPWYNNTLLSVLIGGVLPFGSVFIQLVFILGSLWQNEVYYMFGFLSIVFILLIVTSAEISIVLCYLRLCGEDYRWWFYSFFSAGSSGLYVFLYSLFYLMTQPDFNGIDFVSLIVYLSYMSIISMSFTFLTGFVGFLSCFWFTRKIYSAVRVD</sequence>
<feature type="transmembrane region" description="Helical" evidence="9">
    <location>
        <begin position="399"/>
        <end position="423"/>
    </location>
</feature>
<feature type="transmembrane region" description="Helical" evidence="9">
    <location>
        <begin position="485"/>
        <end position="512"/>
    </location>
</feature>
<protein>
    <recommendedName>
        <fullName evidence="9">Transmembrane 9 superfamily member</fullName>
    </recommendedName>
</protein>
<dbReference type="PANTHER" id="PTHR10766">
    <property type="entry name" value="TRANSMEMBRANE 9 SUPERFAMILY PROTEIN"/>
    <property type="match status" value="1"/>
</dbReference>
<feature type="transmembrane region" description="Helical" evidence="9">
    <location>
        <begin position="518"/>
        <end position="546"/>
    </location>
</feature>
<evidence type="ECO:0000313" key="10">
    <source>
        <dbReference type="EMBL" id="EME30593.1"/>
    </source>
</evidence>
<feature type="transmembrane region" description="Helical" evidence="9">
    <location>
        <begin position="596"/>
        <end position="619"/>
    </location>
</feature>
<feature type="transmembrane region" description="Helical" evidence="9">
    <location>
        <begin position="365"/>
        <end position="387"/>
    </location>
</feature>
<evidence type="ECO:0000256" key="4">
    <source>
        <dbReference type="ARBA" id="ARBA00022692"/>
    </source>
</evidence>
<dbReference type="Gramene" id="EME30593">
    <property type="protein sequence ID" value="EME30593"/>
    <property type="gene ID" value="Gasu_20550"/>
</dbReference>
<evidence type="ECO:0000256" key="2">
    <source>
        <dbReference type="ARBA" id="ARBA00004555"/>
    </source>
</evidence>
<dbReference type="OMA" id="TILITYH"/>
<evidence type="ECO:0000256" key="1">
    <source>
        <dbReference type="ARBA" id="ARBA00004141"/>
    </source>
</evidence>
<feature type="transmembrane region" description="Helical" evidence="9">
    <location>
        <begin position="553"/>
        <end position="576"/>
    </location>
</feature>
<gene>
    <name evidence="10" type="ORF">Gasu_20550</name>
</gene>
<dbReference type="PANTHER" id="PTHR10766:SF55">
    <property type="entry name" value="TRANSMEMBRANE 9 SUPERFAMILY MEMBER 4"/>
    <property type="match status" value="1"/>
</dbReference>
<evidence type="ECO:0000256" key="9">
    <source>
        <dbReference type="RuleBase" id="RU363079"/>
    </source>
</evidence>
<proteinExistence type="inferred from homology"/>
<dbReference type="OrthoDB" id="1666796at2759"/>
<comment type="similarity">
    <text evidence="3 9">Belongs to the nonaspanin (TM9SF) (TC 9.A.2) family.</text>
</comment>
<dbReference type="GeneID" id="17089313"/>
<evidence type="ECO:0000256" key="6">
    <source>
        <dbReference type="ARBA" id="ARBA00022989"/>
    </source>
</evidence>
<keyword evidence="7" id="KW-0333">Golgi apparatus</keyword>
<dbReference type="KEGG" id="gsl:Gasu_20550"/>
<keyword evidence="6 9" id="KW-1133">Transmembrane helix</keyword>